<gene>
    <name evidence="5" type="ORF">HX845_31775</name>
</gene>
<evidence type="ECO:0000313" key="6">
    <source>
        <dbReference type="Proteomes" id="UP000517547"/>
    </source>
</evidence>
<dbReference type="GO" id="GO:0005524">
    <property type="term" value="F:ATP binding"/>
    <property type="evidence" value="ECO:0007669"/>
    <property type="project" value="UniProtKB-KW"/>
</dbReference>
<dbReference type="GO" id="GO:0022857">
    <property type="term" value="F:transmembrane transporter activity"/>
    <property type="evidence" value="ECO:0007669"/>
    <property type="project" value="InterPro"/>
</dbReference>
<sequence>MSNSCVVSLRGVSKRYTEKILSVDNIDLDIASGEFISLLGPSGCGKTTTLRLIAGFEGPTAGHIFIDGQDLTEAPPYGRPVNTVFQDYALFPHLNVSDNVGFGLSLASVPAAEARQRIKAMLELVGLADKAKARVQDLSGGQQQRIAMARALVCRPRVLLLDEPLSALDAHLRQHMQVELKRLQAQLGTTFVMVTHDQTEALSISDRIAVMRAGRIEQVASPAALYDEPATPFVAGFIGASNLLQGEVTDTGNELVGVKVGALQLTAKSQAPLRAGDRVTVSLRPEDLRLQPDGPQRTGQVGAQGQVLQTLFHGRALRLQIRLPGIDSLTLDLPRDVVARECPALRAGDSIYLSVFPGAARVFATPAVLP</sequence>
<evidence type="ECO:0000256" key="1">
    <source>
        <dbReference type="ARBA" id="ARBA00022448"/>
    </source>
</evidence>
<dbReference type="InterPro" id="IPR017871">
    <property type="entry name" value="ABC_transporter-like_CS"/>
</dbReference>
<reference evidence="5 6" key="1">
    <citation type="submission" date="2020-04" db="EMBL/GenBank/DDBJ databases">
        <title>Molecular characterization of pseudomonads from Agaricus bisporus reveal novel blotch 2 pathogens in Western Europe.</title>
        <authorList>
            <person name="Taparia T."/>
            <person name="Krijger M."/>
            <person name="Haynes E."/>
            <person name="Elpinstone J.G."/>
            <person name="Noble R."/>
            <person name="Van Der Wolf J."/>
        </authorList>
    </citation>
    <scope>NUCLEOTIDE SEQUENCE [LARGE SCALE GENOMIC DNA]</scope>
    <source>
        <strain evidence="5 6">IPO3738</strain>
    </source>
</reference>
<dbReference type="InterPro" id="IPR008995">
    <property type="entry name" value="Mo/tungstate-bd_C_term_dom"/>
</dbReference>
<name>A0A7Y7Y5K2_9PSED</name>
<keyword evidence="3 5" id="KW-0067">ATP-binding</keyword>
<dbReference type="EMBL" id="JACAQE010000013">
    <property type="protein sequence ID" value="NWC18272.1"/>
    <property type="molecule type" value="Genomic_DNA"/>
</dbReference>
<dbReference type="PROSITE" id="PS50893">
    <property type="entry name" value="ABC_TRANSPORTER_2"/>
    <property type="match status" value="1"/>
</dbReference>
<evidence type="ECO:0000256" key="3">
    <source>
        <dbReference type="ARBA" id="ARBA00022840"/>
    </source>
</evidence>
<dbReference type="GO" id="GO:0015847">
    <property type="term" value="P:putrescine transport"/>
    <property type="evidence" value="ECO:0007669"/>
    <property type="project" value="UniProtKB-ARBA"/>
</dbReference>
<dbReference type="GO" id="GO:0016887">
    <property type="term" value="F:ATP hydrolysis activity"/>
    <property type="evidence" value="ECO:0007669"/>
    <property type="project" value="InterPro"/>
</dbReference>
<dbReference type="Gene3D" id="3.40.50.300">
    <property type="entry name" value="P-loop containing nucleotide triphosphate hydrolases"/>
    <property type="match status" value="1"/>
</dbReference>
<dbReference type="SMART" id="SM00382">
    <property type="entry name" value="AAA"/>
    <property type="match status" value="1"/>
</dbReference>
<dbReference type="AlphaFoldDB" id="A0A7Y7Y5K2"/>
<dbReference type="Proteomes" id="UP000517547">
    <property type="component" value="Unassembled WGS sequence"/>
</dbReference>
<dbReference type="Pfam" id="PF00005">
    <property type="entry name" value="ABC_tran"/>
    <property type="match status" value="1"/>
</dbReference>
<proteinExistence type="predicted"/>
<dbReference type="InterPro" id="IPR050093">
    <property type="entry name" value="ABC_SmlMolc_Importer"/>
</dbReference>
<feature type="domain" description="ABC transporter" evidence="4">
    <location>
        <begin position="7"/>
        <end position="238"/>
    </location>
</feature>
<dbReference type="SUPFAM" id="SSF50331">
    <property type="entry name" value="MOP-like"/>
    <property type="match status" value="1"/>
</dbReference>
<dbReference type="GO" id="GO:0043190">
    <property type="term" value="C:ATP-binding cassette (ABC) transporter complex"/>
    <property type="evidence" value="ECO:0007669"/>
    <property type="project" value="InterPro"/>
</dbReference>
<keyword evidence="2" id="KW-0547">Nucleotide-binding</keyword>
<evidence type="ECO:0000259" key="4">
    <source>
        <dbReference type="PROSITE" id="PS50893"/>
    </source>
</evidence>
<dbReference type="Pfam" id="PF08402">
    <property type="entry name" value="TOBE_2"/>
    <property type="match status" value="1"/>
</dbReference>
<dbReference type="Gene3D" id="2.40.50.100">
    <property type="match status" value="1"/>
</dbReference>
<dbReference type="FunFam" id="3.40.50.300:FF:000133">
    <property type="entry name" value="Spermidine/putrescine import ATP-binding protein PotA"/>
    <property type="match status" value="1"/>
</dbReference>
<comment type="caution">
    <text evidence="5">The sequence shown here is derived from an EMBL/GenBank/DDBJ whole genome shotgun (WGS) entry which is preliminary data.</text>
</comment>
<dbReference type="InterPro" id="IPR003593">
    <property type="entry name" value="AAA+_ATPase"/>
</dbReference>
<accession>A0A7Y7Y5K2</accession>
<evidence type="ECO:0000256" key="2">
    <source>
        <dbReference type="ARBA" id="ARBA00022741"/>
    </source>
</evidence>
<dbReference type="PROSITE" id="PS00211">
    <property type="entry name" value="ABC_TRANSPORTER_1"/>
    <property type="match status" value="1"/>
</dbReference>
<dbReference type="PANTHER" id="PTHR42781:SF4">
    <property type="entry name" value="SPERMIDINE_PUTRESCINE IMPORT ATP-BINDING PROTEIN POTA"/>
    <property type="match status" value="1"/>
</dbReference>
<protein>
    <submittedName>
        <fullName evidence="5">ABC transporter ATP-binding protein</fullName>
    </submittedName>
</protein>
<organism evidence="5 6">
    <name type="scientific">Pseudomonas gingeri</name>
    <dbReference type="NCBI Taxonomy" id="117681"/>
    <lineage>
        <taxon>Bacteria</taxon>
        <taxon>Pseudomonadati</taxon>
        <taxon>Pseudomonadota</taxon>
        <taxon>Gammaproteobacteria</taxon>
        <taxon>Pseudomonadales</taxon>
        <taxon>Pseudomonadaceae</taxon>
        <taxon>Pseudomonas</taxon>
    </lineage>
</organism>
<dbReference type="InterPro" id="IPR027417">
    <property type="entry name" value="P-loop_NTPase"/>
</dbReference>
<dbReference type="SUPFAM" id="SSF52540">
    <property type="entry name" value="P-loop containing nucleoside triphosphate hydrolases"/>
    <property type="match status" value="1"/>
</dbReference>
<evidence type="ECO:0000313" key="5">
    <source>
        <dbReference type="EMBL" id="NWC18272.1"/>
    </source>
</evidence>
<dbReference type="InterPro" id="IPR003439">
    <property type="entry name" value="ABC_transporter-like_ATP-bd"/>
</dbReference>
<dbReference type="InterPro" id="IPR013611">
    <property type="entry name" value="Transp-assoc_OB_typ2"/>
</dbReference>
<dbReference type="PANTHER" id="PTHR42781">
    <property type="entry name" value="SPERMIDINE/PUTRESCINE IMPORT ATP-BINDING PROTEIN POTA"/>
    <property type="match status" value="1"/>
</dbReference>
<keyword evidence="1" id="KW-0813">Transport</keyword>